<evidence type="ECO:0000256" key="6">
    <source>
        <dbReference type="ARBA" id="ARBA00022719"/>
    </source>
</evidence>
<keyword evidence="8 11" id="KW-1133">Transmembrane helix</keyword>
<evidence type="ECO:0000256" key="4">
    <source>
        <dbReference type="ARBA" id="ARBA00022475"/>
    </source>
</evidence>
<dbReference type="RefSeq" id="WP_206290440.1">
    <property type="nucleotide sequence ID" value="NZ_CP063458.1"/>
</dbReference>
<dbReference type="Gene3D" id="1.20.58.1610">
    <property type="entry name" value="NADH:ubiquinone/plastoquinone oxidoreductase, chain 3"/>
    <property type="match status" value="1"/>
</dbReference>
<evidence type="ECO:0000313" key="14">
    <source>
        <dbReference type="Proteomes" id="UP000593765"/>
    </source>
</evidence>
<organism evidence="13 14">
    <name type="scientific">Humisphaera borealis</name>
    <dbReference type="NCBI Taxonomy" id="2807512"/>
    <lineage>
        <taxon>Bacteria</taxon>
        <taxon>Pseudomonadati</taxon>
        <taxon>Planctomycetota</taxon>
        <taxon>Phycisphaerae</taxon>
        <taxon>Tepidisphaerales</taxon>
        <taxon>Tepidisphaeraceae</taxon>
        <taxon>Humisphaera</taxon>
    </lineage>
</organism>
<dbReference type="InterPro" id="IPR023043">
    <property type="entry name" value="NAD(P)H_OxRDtase_bac/plastid"/>
</dbReference>
<dbReference type="GO" id="GO:0008137">
    <property type="term" value="F:NADH dehydrogenase (ubiquinone) activity"/>
    <property type="evidence" value="ECO:0007669"/>
    <property type="project" value="InterPro"/>
</dbReference>
<dbReference type="Pfam" id="PF00507">
    <property type="entry name" value="Oxidored_q4"/>
    <property type="match status" value="1"/>
</dbReference>
<evidence type="ECO:0000256" key="1">
    <source>
        <dbReference type="ARBA" id="ARBA00004141"/>
    </source>
</evidence>
<comment type="similarity">
    <text evidence="2 11 12">Belongs to the complex I subunit 3 family.</text>
</comment>
<dbReference type="InterPro" id="IPR038430">
    <property type="entry name" value="NDAH_ubi_oxred_su3_sf"/>
</dbReference>
<proteinExistence type="inferred from homology"/>
<keyword evidence="11" id="KW-0830">Ubiquinone</keyword>
<reference evidence="13 14" key="1">
    <citation type="submission" date="2020-10" db="EMBL/GenBank/DDBJ databases">
        <title>Wide distribution of Phycisphaera-like planctomycetes from WD2101 soil group in peatlands and genome analysis of the first cultivated representative.</title>
        <authorList>
            <person name="Dedysh S.N."/>
            <person name="Beletsky A.V."/>
            <person name="Ivanova A."/>
            <person name="Kulichevskaya I.S."/>
            <person name="Suzina N.E."/>
            <person name="Philippov D.A."/>
            <person name="Rakitin A.L."/>
            <person name="Mardanov A.V."/>
            <person name="Ravin N.V."/>
        </authorList>
    </citation>
    <scope>NUCLEOTIDE SEQUENCE [LARGE SCALE GENOMIC DNA]</scope>
    <source>
        <strain evidence="13 14">M1803</strain>
    </source>
</reference>
<evidence type="ECO:0000256" key="12">
    <source>
        <dbReference type="RuleBase" id="RU003639"/>
    </source>
</evidence>
<evidence type="ECO:0000256" key="3">
    <source>
        <dbReference type="ARBA" id="ARBA00022448"/>
    </source>
</evidence>
<evidence type="ECO:0000256" key="8">
    <source>
        <dbReference type="ARBA" id="ARBA00022989"/>
    </source>
</evidence>
<keyword evidence="10 11" id="KW-0472">Membrane</keyword>
<dbReference type="GO" id="GO:0005886">
    <property type="term" value="C:plasma membrane"/>
    <property type="evidence" value="ECO:0007669"/>
    <property type="project" value="UniProtKB-SubCell"/>
</dbReference>
<dbReference type="EC" id="7.1.1.-" evidence="11"/>
<dbReference type="GO" id="GO:0050136">
    <property type="term" value="F:NADH dehydrogenase (quinone) (non-electrogenic) activity"/>
    <property type="evidence" value="ECO:0007669"/>
    <property type="project" value="UniProtKB-UniRule"/>
</dbReference>
<comment type="subunit">
    <text evidence="11">NDH-1 is composed of 14 different subunits. Subunits NuoA, H, J, K, L, M, N constitute the membrane sector of the complex.</text>
</comment>
<dbReference type="EMBL" id="CP063458">
    <property type="protein sequence ID" value="QOV87535.1"/>
    <property type="molecule type" value="Genomic_DNA"/>
</dbReference>
<keyword evidence="5 11" id="KW-0812">Transmembrane</keyword>
<evidence type="ECO:0000256" key="11">
    <source>
        <dbReference type="HAMAP-Rule" id="MF_01394"/>
    </source>
</evidence>
<comment type="function">
    <text evidence="11">NDH-1 shuttles electrons from NADH, via FMN and iron-sulfur (Fe-S) centers, to quinones in the respiratory chain. The immediate electron acceptor for the enzyme in this species is believed to be ubiquinone. Couples the redox reaction to proton translocation (for every two electrons transferred, four hydrogen ions are translocated across the cytoplasmic membrane), and thus conserves the redox energy in a proton gradient.</text>
</comment>
<keyword evidence="4 11" id="KW-1003">Cell membrane</keyword>
<evidence type="ECO:0000256" key="10">
    <source>
        <dbReference type="ARBA" id="ARBA00023136"/>
    </source>
</evidence>
<dbReference type="GO" id="GO:0048038">
    <property type="term" value="F:quinone binding"/>
    <property type="evidence" value="ECO:0007669"/>
    <property type="project" value="UniProtKB-KW"/>
</dbReference>
<dbReference type="KEGG" id="hbs:IPV69_14685"/>
<dbReference type="Proteomes" id="UP000593765">
    <property type="component" value="Chromosome"/>
</dbReference>
<evidence type="ECO:0000313" key="13">
    <source>
        <dbReference type="EMBL" id="QOV87535.1"/>
    </source>
</evidence>
<keyword evidence="6 11" id="KW-0874">Quinone</keyword>
<protein>
    <recommendedName>
        <fullName evidence="11">NADH-quinone oxidoreductase subunit A</fullName>
        <ecNumber evidence="11">7.1.1.-</ecNumber>
    </recommendedName>
    <alternativeName>
        <fullName evidence="11">NADH dehydrogenase I subunit A</fullName>
    </alternativeName>
    <alternativeName>
        <fullName evidence="11">NDH-1 subunit A</fullName>
    </alternativeName>
    <alternativeName>
        <fullName evidence="11">NUO1</fullName>
    </alternativeName>
</protein>
<name>A0A7M2WPT6_9BACT</name>
<evidence type="ECO:0000256" key="7">
    <source>
        <dbReference type="ARBA" id="ARBA00022967"/>
    </source>
</evidence>
<dbReference type="AlphaFoldDB" id="A0A7M2WPT6"/>
<comment type="subcellular location">
    <subcellularLocation>
        <location evidence="11 12">Cell membrane</location>
        <topology evidence="11 12">Multi-pass membrane protein</topology>
    </subcellularLocation>
    <subcellularLocation>
        <location evidence="1">Membrane</location>
        <topology evidence="1">Multi-pass membrane protein</topology>
    </subcellularLocation>
</comment>
<dbReference type="GO" id="GO:0030964">
    <property type="term" value="C:NADH dehydrogenase complex"/>
    <property type="evidence" value="ECO:0007669"/>
    <property type="project" value="TreeGrafter"/>
</dbReference>
<feature type="transmembrane region" description="Helical" evidence="11">
    <location>
        <begin position="77"/>
        <end position="98"/>
    </location>
</feature>
<keyword evidence="7 11" id="KW-1278">Translocase</keyword>
<evidence type="ECO:0000256" key="2">
    <source>
        <dbReference type="ARBA" id="ARBA00008472"/>
    </source>
</evidence>
<evidence type="ECO:0000256" key="9">
    <source>
        <dbReference type="ARBA" id="ARBA00023027"/>
    </source>
</evidence>
<dbReference type="HAMAP" id="MF_01394">
    <property type="entry name" value="NDH1_NuoA"/>
    <property type="match status" value="1"/>
</dbReference>
<keyword evidence="3 11" id="KW-0813">Transport</keyword>
<keyword evidence="9 11" id="KW-0520">NAD</keyword>
<gene>
    <name evidence="11" type="primary">nuoA</name>
    <name evidence="13" type="ORF">IPV69_14685</name>
</gene>
<dbReference type="PANTHER" id="PTHR11058:SF22">
    <property type="entry name" value="NADH-QUINONE OXIDOREDUCTASE SUBUNIT A"/>
    <property type="match status" value="1"/>
</dbReference>
<keyword evidence="14" id="KW-1185">Reference proteome</keyword>
<evidence type="ECO:0000256" key="5">
    <source>
        <dbReference type="ARBA" id="ARBA00022692"/>
    </source>
</evidence>
<accession>A0A7M2WPT6</accession>
<sequence>MSTLALLPYLAQTSANEPRVAWAPVVLLLIMGIGFAVTNVALSIFVGPKNTGPGKEQTYESGMVPVGTAHQRFNVRFYIVAMIFLVFDVDIIFMYPWATIFTDGVRSTGVVGGVSFGTLLLLEMGIFVLLLLVAYLYAWGKGVFKWD</sequence>
<feature type="transmembrane region" description="Helical" evidence="11">
    <location>
        <begin position="25"/>
        <end position="46"/>
    </location>
</feature>
<dbReference type="InterPro" id="IPR000440">
    <property type="entry name" value="NADH_UbQ/plastoQ_OxRdtase_su3"/>
</dbReference>
<feature type="transmembrane region" description="Helical" evidence="11">
    <location>
        <begin position="110"/>
        <end position="138"/>
    </location>
</feature>
<dbReference type="PANTHER" id="PTHR11058">
    <property type="entry name" value="NADH-UBIQUINONE OXIDOREDUCTASE CHAIN 3"/>
    <property type="match status" value="1"/>
</dbReference>
<comment type="catalytic activity">
    <reaction evidence="11 12">
        <text>a quinone + NADH + 5 H(+)(in) = a quinol + NAD(+) + 4 H(+)(out)</text>
        <dbReference type="Rhea" id="RHEA:57888"/>
        <dbReference type="ChEBI" id="CHEBI:15378"/>
        <dbReference type="ChEBI" id="CHEBI:24646"/>
        <dbReference type="ChEBI" id="CHEBI:57540"/>
        <dbReference type="ChEBI" id="CHEBI:57945"/>
        <dbReference type="ChEBI" id="CHEBI:132124"/>
    </reaction>
</comment>